<dbReference type="GO" id="GO:0015252">
    <property type="term" value="F:proton channel activity"/>
    <property type="evidence" value="ECO:0007669"/>
    <property type="project" value="InterPro"/>
</dbReference>
<evidence type="ECO:0000313" key="13">
    <source>
        <dbReference type="EMBL" id="SSX32723.1"/>
    </source>
</evidence>
<keyword evidence="6" id="KW-0375">Hydrogen ion transport</keyword>
<dbReference type="GO" id="GO:0005886">
    <property type="term" value="C:plasma membrane"/>
    <property type="evidence" value="ECO:0007669"/>
    <property type="project" value="UniProtKB-SubCell"/>
</dbReference>
<feature type="transmembrane region" description="Helical" evidence="12">
    <location>
        <begin position="293"/>
        <end position="317"/>
    </location>
</feature>
<dbReference type="InterPro" id="IPR004878">
    <property type="entry name" value="Otopetrin"/>
</dbReference>
<gene>
    <name evidence="13" type="primary">CSON005335</name>
</gene>
<feature type="transmembrane region" description="Helical" evidence="12">
    <location>
        <begin position="443"/>
        <end position="463"/>
    </location>
</feature>
<sequence length="753" mass="87169">MSEINQNDSNSIETISADDKRNLNSNSNSRENISDPSCQLTTRSVGSFLQERNLNLRRSSQNLAFNFNGDQINTNTRLYLQRRRFSDSQSMEQMRRNMINLRPNTLNIRPETGQRTMRVTPLNLTTLEEMSPRIIDNESRITIRQSVDLRNENHQKSKMTKKYLSIVFAMCYCLFIVVLSLILFIGDTVLEIHPIAEYYCIILLIIGLLYFTFLFIRVRRHILKIQKIAKQKEDRRFEFERRLSEQTFEALKTGQPLNDNFIELPDYSDIETENHNYCFLTGRHGEFFYIKIGAAWFGLGLIIHSALILCYQILFLISKDPGVLKCSSIATLLLEILLPIYAIFVLFFVFKYCNLIINEFQSLARFGLMHNIGTAISFWIYTIVRETTDAIYIKQAKKETYNQLFGPQMANNRINDDEEEGYPILLCPGPDVLNTIFKNFSPYLYPFVIEFCILMAGIFYMMWSNISKCPRKEDEVREPLIYGSQQFFEFHDLIPTHHTHEQGLGGAISLSDQLRNRSAHEIHNQQNNVIYLDCQGANRGVFAAMLLLVGTVVSIILLFIAVSEEKYQDMGLAINSVYEIVVLTIMLITTLFAYTQTSKLDIVHHKVSYLDDVLLFIAVPAFMSYTIFTLIPAIKNKSFLVMIAVLIELTQILIQTPWLIDGLRRCANSVENLRNKPGRALVTFLIGANITLWVFSTFSVKNVPNIDERYEFYGDVIWTILNHLTTPLMMFYRFHSSVCLVDIWKNSYEPNSH</sequence>
<comment type="similarity">
    <text evidence="2">Belongs to the otopetrin family.</text>
</comment>
<keyword evidence="7 12" id="KW-1133">Transmembrane helix</keyword>
<organism evidence="13">
    <name type="scientific">Culicoides sonorensis</name>
    <name type="common">Biting midge</name>
    <dbReference type="NCBI Taxonomy" id="179676"/>
    <lineage>
        <taxon>Eukaryota</taxon>
        <taxon>Metazoa</taxon>
        <taxon>Ecdysozoa</taxon>
        <taxon>Arthropoda</taxon>
        <taxon>Hexapoda</taxon>
        <taxon>Insecta</taxon>
        <taxon>Pterygota</taxon>
        <taxon>Neoptera</taxon>
        <taxon>Endopterygota</taxon>
        <taxon>Diptera</taxon>
        <taxon>Nematocera</taxon>
        <taxon>Chironomoidea</taxon>
        <taxon>Ceratopogonidae</taxon>
        <taxon>Ceratopogoninae</taxon>
        <taxon>Culicoides</taxon>
        <taxon>Monoculicoides</taxon>
    </lineage>
</organism>
<feature type="transmembrane region" description="Helical" evidence="12">
    <location>
        <begin position="712"/>
        <end position="732"/>
    </location>
</feature>
<keyword evidence="4" id="KW-1003">Cell membrane</keyword>
<evidence type="ECO:0000256" key="8">
    <source>
        <dbReference type="ARBA" id="ARBA00023065"/>
    </source>
</evidence>
<feature type="transmembrane region" description="Helical" evidence="12">
    <location>
        <begin position="196"/>
        <end position="216"/>
    </location>
</feature>
<keyword evidence="5 12" id="KW-0812">Transmembrane</keyword>
<evidence type="ECO:0000256" key="3">
    <source>
        <dbReference type="ARBA" id="ARBA00022448"/>
    </source>
</evidence>
<evidence type="ECO:0000256" key="11">
    <source>
        <dbReference type="SAM" id="MobiDB-lite"/>
    </source>
</evidence>
<accession>A0A336MVG1</accession>
<evidence type="ECO:0000256" key="12">
    <source>
        <dbReference type="SAM" id="Phobius"/>
    </source>
</evidence>
<dbReference type="Pfam" id="PF03189">
    <property type="entry name" value="Otopetrin"/>
    <property type="match status" value="1"/>
</dbReference>
<evidence type="ECO:0000256" key="10">
    <source>
        <dbReference type="ARBA" id="ARBA00023303"/>
    </source>
</evidence>
<keyword evidence="10" id="KW-0407">Ion channel</keyword>
<dbReference type="PANTHER" id="PTHR21522">
    <property type="entry name" value="PROTON CHANNEL OTOP"/>
    <property type="match status" value="1"/>
</dbReference>
<feature type="region of interest" description="Disordered" evidence="11">
    <location>
        <begin position="1"/>
        <end position="39"/>
    </location>
</feature>
<feature type="transmembrane region" description="Helical" evidence="12">
    <location>
        <begin position="329"/>
        <end position="350"/>
    </location>
</feature>
<feature type="transmembrane region" description="Helical" evidence="12">
    <location>
        <begin position="614"/>
        <end position="634"/>
    </location>
</feature>
<evidence type="ECO:0000256" key="9">
    <source>
        <dbReference type="ARBA" id="ARBA00023136"/>
    </source>
</evidence>
<feature type="transmembrane region" description="Helical" evidence="12">
    <location>
        <begin position="640"/>
        <end position="660"/>
    </location>
</feature>
<keyword evidence="3" id="KW-0813">Transport</keyword>
<feature type="transmembrane region" description="Helical" evidence="12">
    <location>
        <begin position="163"/>
        <end position="184"/>
    </location>
</feature>
<dbReference type="EMBL" id="UFQT01002128">
    <property type="protein sequence ID" value="SSX32723.1"/>
    <property type="molecule type" value="Genomic_DNA"/>
</dbReference>
<keyword evidence="8" id="KW-0406">Ion transport</keyword>
<feature type="transmembrane region" description="Helical" evidence="12">
    <location>
        <begin position="362"/>
        <end position="384"/>
    </location>
</feature>
<feature type="transmembrane region" description="Helical" evidence="12">
    <location>
        <begin position="681"/>
        <end position="700"/>
    </location>
</feature>
<evidence type="ECO:0000256" key="4">
    <source>
        <dbReference type="ARBA" id="ARBA00022475"/>
    </source>
</evidence>
<protein>
    <submittedName>
        <fullName evidence="13">CSON005335 protein</fullName>
    </submittedName>
</protein>
<evidence type="ECO:0000256" key="7">
    <source>
        <dbReference type="ARBA" id="ARBA00022989"/>
    </source>
</evidence>
<name>A0A336MVG1_CULSO</name>
<reference evidence="13" key="1">
    <citation type="submission" date="2018-07" db="EMBL/GenBank/DDBJ databases">
        <authorList>
            <person name="Quirk P.G."/>
            <person name="Krulwich T.A."/>
        </authorList>
    </citation>
    <scope>NUCLEOTIDE SEQUENCE</scope>
</reference>
<dbReference type="PANTHER" id="PTHR21522:SF58">
    <property type="entry name" value="AGAP000074-PA"/>
    <property type="match status" value="1"/>
</dbReference>
<comment type="subcellular location">
    <subcellularLocation>
        <location evidence="1">Cell membrane</location>
        <topology evidence="1">Multi-pass membrane protein</topology>
    </subcellularLocation>
</comment>
<evidence type="ECO:0000256" key="2">
    <source>
        <dbReference type="ARBA" id="ARBA00006513"/>
    </source>
</evidence>
<evidence type="ECO:0000256" key="5">
    <source>
        <dbReference type="ARBA" id="ARBA00022692"/>
    </source>
</evidence>
<proteinExistence type="inferred from homology"/>
<keyword evidence="9 12" id="KW-0472">Membrane</keyword>
<feature type="compositionally biased region" description="Polar residues" evidence="11">
    <location>
        <begin position="1"/>
        <end position="14"/>
    </location>
</feature>
<evidence type="ECO:0000256" key="1">
    <source>
        <dbReference type="ARBA" id="ARBA00004651"/>
    </source>
</evidence>
<dbReference type="VEuPathDB" id="VectorBase:CSON005335"/>
<evidence type="ECO:0000256" key="6">
    <source>
        <dbReference type="ARBA" id="ARBA00022781"/>
    </source>
</evidence>
<feature type="transmembrane region" description="Helical" evidence="12">
    <location>
        <begin position="541"/>
        <end position="561"/>
    </location>
</feature>
<dbReference type="OMA" id="VFFFWKY"/>
<feature type="transmembrane region" description="Helical" evidence="12">
    <location>
        <begin position="573"/>
        <end position="594"/>
    </location>
</feature>
<dbReference type="AlphaFoldDB" id="A0A336MVG1"/>